<dbReference type="EMBL" id="JYNZ01000006">
    <property type="protein sequence ID" value="KXK25791.1"/>
    <property type="molecule type" value="Genomic_DNA"/>
</dbReference>
<dbReference type="SUPFAM" id="SSF51261">
    <property type="entry name" value="Duplicated hybrid motif"/>
    <property type="match status" value="1"/>
</dbReference>
<comment type="caution">
    <text evidence="2">The sequence shown here is derived from an EMBL/GenBank/DDBJ whole genome shotgun (WGS) entry which is preliminary data.</text>
</comment>
<reference evidence="2 3" key="1">
    <citation type="submission" date="2015-02" db="EMBL/GenBank/DDBJ databases">
        <title>Improved understanding of the partial-nitritation anammox process through 23 genomes representing the majority of the microbial community.</title>
        <authorList>
            <person name="Speth D.R."/>
            <person name="In T Zandt M."/>
            <person name="Guerrero Cruz S."/>
            <person name="Jetten M.S."/>
            <person name="Dutilh B.E."/>
        </authorList>
    </citation>
    <scope>NUCLEOTIDE SEQUENCE [LARGE SCALE GENOMIC DNA]</scope>
    <source>
        <strain evidence="2">OLB20</strain>
    </source>
</reference>
<evidence type="ECO:0000313" key="2">
    <source>
        <dbReference type="EMBL" id="KXK25791.1"/>
    </source>
</evidence>
<accession>A0A136LVV7</accession>
<dbReference type="CDD" id="cd12797">
    <property type="entry name" value="M23_peptidase"/>
    <property type="match status" value="1"/>
</dbReference>
<name>A0A136LVV7_9BACT</name>
<sequence length="253" mass="27656">MGIRFNRWFAIVAAFNCMLFAAGFMVLSARTASVSAEPVSVQMYGDLNEFALIVEDKERPEAGQLQLDVEEKTDGLMFGLVPGYYQVSLISQEGTVFSSDLLITEGSDEIVLTPFADPEPSTAPVETETGWINPASHCSGYQYMRGFQEWHRGGDLKGDESCVVRAAAAGEVLVAGWGNEGEGYQVIIRHTDGYLTRYLHGSGEFSVKVGDRVSSGDDLMVMGCTGFCTDTHLHFTVERNGQPVDPATLIRFQ</sequence>
<dbReference type="InterPro" id="IPR011055">
    <property type="entry name" value="Dup_hybrid_motif"/>
</dbReference>
<dbReference type="PANTHER" id="PTHR21666">
    <property type="entry name" value="PEPTIDASE-RELATED"/>
    <property type="match status" value="1"/>
</dbReference>
<dbReference type="PANTHER" id="PTHR21666:SF270">
    <property type="entry name" value="MUREIN HYDROLASE ACTIVATOR ENVC"/>
    <property type="match status" value="1"/>
</dbReference>
<protein>
    <submittedName>
        <fullName evidence="2">Murein DD-endopeptidase MepM</fullName>
        <ecNumber evidence="2">3.4.24.-</ecNumber>
    </submittedName>
</protein>
<evidence type="ECO:0000313" key="3">
    <source>
        <dbReference type="Proteomes" id="UP000070457"/>
    </source>
</evidence>
<dbReference type="InterPro" id="IPR016047">
    <property type="entry name" value="M23ase_b-sheet_dom"/>
</dbReference>
<organism evidence="2 3">
    <name type="scientific">candidate division WS6 bacterium OLB20</name>
    <dbReference type="NCBI Taxonomy" id="1617426"/>
    <lineage>
        <taxon>Bacteria</taxon>
        <taxon>Candidatus Dojkabacteria</taxon>
    </lineage>
</organism>
<dbReference type="Gene3D" id="2.70.70.10">
    <property type="entry name" value="Glucose Permease (Domain IIA)"/>
    <property type="match status" value="1"/>
</dbReference>
<keyword evidence="2" id="KW-0378">Hydrolase</keyword>
<proteinExistence type="predicted"/>
<dbReference type="Pfam" id="PF01551">
    <property type="entry name" value="Peptidase_M23"/>
    <property type="match status" value="1"/>
</dbReference>
<dbReference type="STRING" id="1617426.TR69_WS6001001397"/>
<gene>
    <name evidence="2" type="primary">mepM_2</name>
    <name evidence="2" type="ORF">TR69_WS6001001397</name>
</gene>
<dbReference type="Proteomes" id="UP000070457">
    <property type="component" value="Unassembled WGS sequence"/>
</dbReference>
<evidence type="ECO:0000259" key="1">
    <source>
        <dbReference type="Pfam" id="PF01551"/>
    </source>
</evidence>
<dbReference type="EC" id="3.4.24.-" evidence="2"/>
<dbReference type="AlphaFoldDB" id="A0A136LVV7"/>
<dbReference type="InterPro" id="IPR050570">
    <property type="entry name" value="Cell_wall_metabolism_enzyme"/>
</dbReference>
<dbReference type="GO" id="GO:0004222">
    <property type="term" value="F:metalloendopeptidase activity"/>
    <property type="evidence" value="ECO:0007669"/>
    <property type="project" value="TreeGrafter"/>
</dbReference>
<feature type="domain" description="M23ase beta-sheet core" evidence="1">
    <location>
        <begin position="151"/>
        <end position="246"/>
    </location>
</feature>